<accession>A0ABS7E2T1</accession>
<evidence type="ECO:0000313" key="5">
    <source>
        <dbReference type="EMBL" id="MBW8183960.1"/>
    </source>
</evidence>
<dbReference type="Proteomes" id="UP001195963">
    <property type="component" value="Unassembled WGS sequence"/>
</dbReference>
<dbReference type="InterPro" id="IPR029062">
    <property type="entry name" value="Class_I_gatase-like"/>
</dbReference>
<dbReference type="PANTHER" id="PTHR20842">
    <property type="entry name" value="PROTEASE S51 ALPHA-ASPARTYL DIPEPTIDASE"/>
    <property type="match status" value="1"/>
</dbReference>
<dbReference type="Gene3D" id="3.40.50.880">
    <property type="match status" value="1"/>
</dbReference>
<evidence type="ECO:0000256" key="3">
    <source>
        <dbReference type="ARBA" id="ARBA00022801"/>
    </source>
</evidence>
<evidence type="ECO:0000256" key="4">
    <source>
        <dbReference type="ARBA" id="ARBA00022825"/>
    </source>
</evidence>
<dbReference type="Pfam" id="PF03575">
    <property type="entry name" value="Peptidase_S51"/>
    <property type="match status" value="1"/>
</dbReference>
<dbReference type="InterPro" id="IPR005320">
    <property type="entry name" value="Peptidase_S51"/>
</dbReference>
<reference evidence="5 6" key="1">
    <citation type="submission" date="2021-07" db="EMBL/GenBank/DDBJ databases">
        <title>Shewanella sp. nov, isolated from SCS.</title>
        <authorList>
            <person name="Cao W.R."/>
        </authorList>
    </citation>
    <scope>NUCLEOTIDE SEQUENCE [LARGE SCALE GENOMIC DNA]</scope>
    <source>
        <strain evidence="5 6">NR704-98</strain>
    </source>
</reference>
<proteinExistence type="inferred from homology"/>
<comment type="caution">
    <text evidence="5">The sequence shown here is derived from an EMBL/GenBank/DDBJ whole genome shotgun (WGS) entry which is preliminary data.</text>
</comment>
<comment type="similarity">
    <text evidence="1">Belongs to the peptidase S51 family.</text>
</comment>
<sequence length="222" mass="24320">MKLALLSSPTSSNGIDAIKLLLAAQKKDVCKLAYIASGPEPDRAYFRQTQALYEELGAQMPLFVELESEFDEDILPELFGCDAIHLAGGDTFRFLKGLKLRGLLPKLRQYVEAGGALVGVSAGAMLMTPSIESAFLCGDSNDVELKDLSALGLVPFHFMPHLRSELTTPVDFIAELQRRGVEFDEALFESLYLCQDNSALVIIDGELEELGEPLLWTSCVEC</sequence>
<protein>
    <submittedName>
        <fullName evidence="5">Type 1 glutamine amidotransferase-like domain-containing protein</fullName>
    </submittedName>
</protein>
<keyword evidence="4" id="KW-0720">Serine protease</keyword>
<evidence type="ECO:0000256" key="2">
    <source>
        <dbReference type="ARBA" id="ARBA00022670"/>
    </source>
</evidence>
<keyword evidence="3" id="KW-0378">Hydrolase</keyword>
<organism evidence="5 6">
    <name type="scientific">Shewanella nanhaiensis</name>
    <dbReference type="NCBI Taxonomy" id="2864872"/>
    <lineage>
        <taxon>Bacteria</taxon>
        <taxon>Pseudomonadati</taxon>
        <taxon>Pseudomonadota</taxon>
        <taxon>Gammaproteobacteria</taxon>
        <taxon>Alteromonadales</taxon>
        <taxon>Shewanellaceae</taxon>
        <taxon>Shewanella</taxon>
    </lineage>
</organism>
<dbReference type="EMBL" id="JAHZST010000005">
    <property type="protein sequence ID" value="MBW8183960.1"/>
    <property type="molecule type" value="Genomic_DNA"/>
</dbReference>
<dbReference type="PANTHER" id="PTHR20842:SF0">
    <property type="entry name" value="ALPHA-ASPARTYL DIPEPTIDASE"/>
    <property type="match status" value="1"/>
</dbReference>
<dbReference type="SUPFAM" id="SSF52317">
    <property type="entry name" value="Class I glutamine amidotransferase-like"/>
    <property type="match status" value="1"/>
</dbReference>
<keyword evidence="2" id="KW-0645">Protease</keyword>
<keyword evidence="6" id="KW-1185">Reference proteome</keyword>
<evidence type="ECO:0000313" key="6">
    <source>
        <dbReference type="Proteomes" id="UP001195963"/>
    </source>
</evidence>
<dbReference type="RefSeq" id="WP_220109511.1">
    <property type="nucleotide sequence ID" value="NZ_JAHZST010000005.1"/>
</dbReference>
<gene>
    <name evidence="5" type="ORF">K0625_09770</name>
</gene>
<name>A0ABS7E2T1_9GAMM</name>
<evidence type="ECO:0000256" key="1">
    <source>
        <dbReference type="ARBA" id="ARBA00006534"/>
    </source>
</evidence>